<evidence type="ECO:0000313" key="1">
    <source>
        <dbReference type="EMBL" id="ASJ02749.1"/>
    </source>
</evidence>
<dbReference type="KEGG" id="tprf:A3L09_05525"/>
<organism evidence="1 2">
    <name type="scientific">Thermococcus profundus</name>
    <dbReference type="NCBI Taxonomy" id="49899"/>
    <lineage>
        <taxon>Archaea</taxon>
        <taxon>Methanobacteriati</taxon>
        <taxon>Methanobacteriota</taxon>
        <taxon>Thermococci</taxon>
        <taxon>Thermococcales</taxon>
        <taxon>Thermococcaceae</taxon>
        <taxon>Thermococcus</taxon>
    </lineage>
</organism>
<dbReference type="EMBL" id="CP014862">
    <property type="protein sequence ID" value="ASJ02749.1"/>
    <property type="molecule type" value="Genomic_DNA"/>
</dbReference>
<gene>
    <name evidence="1" type="ORF">A3L09_05525</name>
</gene>
<accession>A0A2Z2MBA6</accession>
<evidence type="ECO:0000313" key="2">
    <source>
        <dbReference type="Proteomes" id="UP000250179"/>
    </source>
</evidence>
<keyword evidence="2" id="KW-1185">Reference proteome</keyword>
<dbReference type="RefSeq" id="WP_088858007.1">
    <property type="nucleotide sequence ID" value="NZ_CP014862.1"/>
</dbReference>
<sequence length="303" mass="34023">MKRKLFAAFILFLLFIGYLAYLNSLPPAVRAYKMARIAENEQLIAVYHDTSFWQFATYNPETRKLKVYAIYSENPILPWGNDVKSVETPLNYSPLALDLKLLEKAPEETPALLFNGKWYTRENPLKFPRAEDVNREFWDKPLRSLTACWAGRELWVGGIRLVGGDAVHGSVGSGKVLAIPSLEENPGKKFVWYAEVAVNNEISTYEALYPGNIRITGRGKATDLRPFRFTDKTVSTGLGALKYLEGTQTAFISLMYYANPDGSGAHAGFIALTRYWKGISMKEQLPPAYSTMEGTDIPANITE</sequence>
<dbReference type="AlphaFoldDB" id="A0A2Z2MBA6"/>
<name>A0A2Z2MBA6_THEPR</name>
<dbReference type="OrthoDB" id="101116at2157"/>
<proteinExistence type="predicted"/>
<reference evidence="1 2" key="1">
    <citation type="submission" date="2016-03" db="EMBL/GenBank/DDBJ databases">
        <title>Complete genome sequence of Thermococcus profundus strain DT5432.</title>
        <authorList>
            <person name="Oger P.M."/>
        </authorList>
    </citation>
    <scope>NUCLEOTIDE SEQUENCE [LARGE SCALE GENOMIC DNA]</scope>
    <source>
        <strain evidence="1 2">DT 5432</strain>
    </source>
</reference>
<protein>
    <submittedName>
        <fullName evidence="1">Uncharacterized protein</fullName>
    </submittedName>
</protein>
<dbReference type="Proteomes" id="UP000250179">
    <property type="component" value="Chromosome"/>
</dbReference>
<dbReference type="GeneID" id="33319854"/>